<dbReference type="InterPro" id="IPR029063">
    <property type="entry name" value="SAM-dependent_MTases_sf"/>
</dbReference>
<dbReference type="GO" id="GO:0016740">
    <property type="term" value="F:transferase activity"/>
    <property type="evidence" value="ECO:0007669"/>
    <property type="project" value="UniProtKB-UniRule"/>
</dbReference>
<dbReference type="PANTHER" id="PTHR43317">
    <property type="entry name" value="THERMOSPERMINE SYNTHASE ACAULIS5"/>
    <property type="match status" value="1"/>
</dbReference>
<dbReference type="PROSITE" id="PS51006">
    <property type="entry name" value="PABS_2"/>
    <property type="match status" value="1"/>
</dbReference>
<evidence type="ECO:0000256" key="2">
    <source>
        <dbReference type="ARBA" id="ARBA00022679"/>
    </source>
</evidence>
<sequence length="275" mass="30175">MSDSKSKRGTRPGAAKPAKSPRSSATVIHEEPSPLGTVFVVDTGDLRTLRFDSPRGAIQSALRKSDPLAVPTSYVRVATAGLALTRGRSRVLVVGLGGGAFPRLLHRCLPRTRVDVVELNPVVVEVARRYFHVHEDERLHIQLGDAAHFMEERGPLYDLILLDAFAGEGTPEHLKETLFLETVRRRLLPGGVAVLNIALEDPAKVAWRVRTFAGCFEDCAMLRGASEYINLLLVGTQEPLPPEPQFRRQLSQLAREMGFPSLARSVVSFARALEG</sequence>
<dbReference type="SUPFAM" id="SSF53335">
    <property type="entry name" value="S-adenosyl-L-methionine-dependent methyltransferases"/>
    <property type="match status" value="1"/>
</dbReference>
<proteinExistence type="inferred from homology"/>
<dbReference type="Gene3D" id="3.40.50.150">
    <property type="entry name" value="Vaccinia Virus protein VP39"/>
    <property type="match status" value="1"/>
</dbReference>
<feature type="domain" description="PABS" evidence="6">
    <location>
        <begin position="90"/>
        <end position="196"/>
    </location>
</feature>
<dbReference type="RefSeq" id="WP_232536857.1">
    <property type="nucleotide sequence ID" value="NZ_CP022098.1"/>
</dbReference>
<name>A0A250J8A8_9BACT</name>
<feature type="region of interest" description="Disordered" evidence="5">
    <location>
        <begin position="1"/>
        <end position="28"/>
    </location>
</feature>
<dbReference type="AlphaFoldDB" id="A0A250J8A8"/>
<dbReference type="Pfam" id="PF01564">
    <property type="entry name" value="Spermine_synth"/>
    <property type="match status" value="1"/>
</dbReference>
<dbReference type="InterPro" id="IPR030374">
    <property type="entry name" value="PABS"/>
</dbReference>
<accession>A0A250J8A8</accession>
<gene>
    <name evidence="7" type="ORF">CYFUS_005607</name>
</gene>
<dbReference type="NCBIfam" id="NF037959">
    <property type="entry name" value="MFS_SpdSyn"/>
    <property type="match status" value="1"/>
</dbReference>
<evidence type="ECO:0000256" key="3">
    <source>
        <dbReference type="ARBA" id="ARBA00023115"/>
    </source>
</evidence>
<evidence type="ECO:0000313" key="8">
    <source>
        <dbReference type="Proteomes" id="UP000217257"/>
    </source>
</evidence>
<dbReference type="CDD" id="cd02440">
    <property type="entry name" value="AdoMet_MTases"/>
    <property type="match status" value="1"/>
</dbReference>
<dbReference type="EMBL" id="CP022098">
    <property type="protein sequence ID" value="ATB40159.1"/>
    <property type="molecule type" value="Genomic_DNA"/>
</dbReference>
<evidence type="ECO:0000313" key="7">
    <source>
        <dbReference type="EMBL" id="ATB40159.1"/>
    </source>
</evidence>
<evidence type="ECO:0000256" key="5">
    <source>
        <dbReference type="SAM" id="MobiDB-lite"/>
    </source>
</evidence>
<dbReference type="GO" id="GO:0006596">
    <property type="term" value="P:polyamine biosynthetic process"/>
    <property type="evidence" value="ECO:0007669"/>
    <property type="project" value="UniProtKB-UniRule"/>
</dbReference>
<dbReference type="KEGG" id="cfus:CYFUS_005607"/>
<keyword evidence="2 4" id="KW-0808">Transferase</keyword>
<feature type="active site" description="Proton acceptor" evidence="4">
    <location>
        <position position="163"/>
    </location>
</feature>
<protein>
    <recommendedName>
        <fullName evidence="6">PABS domain-containing protein</fullName>
    </recommendedName>
</protein>
<dbReference type="Proteomes" id="UP000217257">
    <property type="component" value="Chromosome"/>
</dbReference>
<organism evidence="7 8">
    <name type="scientific">Cystobacter fuscus</name>
    <dbReference type="NCBI Taxonomy" id="43"/>
    <lineage>
        <taxon>Bacteria</taxon>
        <taxon>Pseudomonadati</taxon>
        <taxon>Myxococcota</taxon>
        <taxon>Myxococcia</taxon>
        <taxon>Myxococcales</taxon>
        <taxon>Cystobacterineae</taxon>
        <taxon>Archangiaceae</taxon>
        <taxon>Cystobacter</taxon>
    </lineage>
</organism>
<evidence type="ECO:0000256" key="4">
    <source>
        <dbReference type="PROSITE-ProRule" id="PRU00354"/>
    </source>
</evidence>
<keyword evidence="3 4" id="KW-0620">Polyamine biosynthesis</keyword>
<comment type="similarity">
    <text evidence="1">Belongs to the spermidine/spermine synthase family.</text>
</comment>
<feature type="compositionally biased region" description="Low complexity" evidence="5">
    <location>
        <begin position="11"/>
        <end position="25"/>
    </location>
</feature>
<evidence type="ECO:0000259" key="6">
    <source>
        <dbReference type="PROSITE" id="PS51006"/>
    </source>
</evidence>
<evidence type="ECO:0000256" key="1">
    <source>
        <dbReference type="ARBA" id="ARBA00007867"/>
    </source>
</evidence>
<reference evidence="7 8" key="1">
    <citation type="submission" date="2017-06" db="EMBL/GenBank/DDBJ databases">
        <title>Sequencing and comparative analysis of myxobacterial genomes.</title>
        <authorList>
            <person name="Rupp O."/>
            <person name="Goesmann A."/>
            <person name="Sogaard-Andersen L."/>
        </authorList>
    </citation>
    <scope>NUCLEOTIDE SEQUENCE [LARGE SCALE GENOMIC DNA]</scope>
    <source>
        <strain evidence="7 8">DSM 52655</strain>
    </source>
</reference>
<dbReference type="PANTHER" id="PTHR43317:SF1">
    <property type="entry name" value="THERMOSPERMINE SYNTHASE ACAULIS5"/>
    <property type="match status" value="1"/>
</dbReference>